<reference evidence="7 8" key="1">
    <citation type="journal article" date="2012" name="MBio">
        <title>Identification of a highly transmissible animal-independent Staphylococcus aureus ST398 clone with distinct genomic and cell adhesion properties.</title>
        <authorList>
            <person name="Uhlemann A.C."/>
            <person name="Porcella S.F."/>
            <person name="Trivedi S."/>
            <person name="Sullivan S.B."/>
            <person name="Hafer C."/>
            <person name="Kennedy A.D."/>
            <person name="Barbian K.D."/>
            <person name="McCarthy A.J."/>
            <person name="Street C."/>
            <person name="Hirschberg D.L."/>
            <person name="Lipkin W.I."/>
            <person name="Lindsay J.A."/>
            <person name="DeLeo F.R."/>
            <person name="Lowy F.D."/>
        </authorList>
    </citation>
    <scope>NUCLEOTIDE SEQUENCE [LARGE SCALE GENOMIC DNA]</scope>
    <source>
        <strain evidence="7 8">DR10</strain>
    </source>
</reference>
<feature type="transmembrane region" description="Helical" evidence="6">
    <location>
        <begin position="359"/>
        <end position="381"/>
    </location>
</feature>
<evidence type="ECO:0000256" key="2">
    <source>
        <dbReference type="ARBA" id="ARBA00022475"/>
    </source>
</evidence>
<keyword evidence="2" id="KW-1003">Cell membrane</keyword>
<feature type="transmembrane region" description="Helical" evidence="6">
    <location>
        <begin position="99"/>
        <end position="122"/>
    </location>
</feature>
<proteinExistence type="predicted"/>
<dbReference type="Proteomes" id="UP000003093">
    <property type="component" value="Unassembled WGS sequence"/>
</dbReference>
<dbReference type="EMBL" id="AIDT01000017">
    <property type="protein sequence ID" value="EIA13414.1"/>
    <property type="molecule type" value="Genomic_DNA"/>
</dbReference>
<feature type="transmembrane region" description="Helical" evidence="6">
    <location>
        <begin position="295"/>
        <end position="320"/>
    </location>
</feature>
<evidence type="ECO:0000256" key="5">
    <source>
        <dbReference type="ARBA" id="ARBA00023136"/>
    </source>
</evidence>
<evidence type="ECO:0000256" key="1">
    <source>
        <dbReference type="ARBA" id="ARBA00004651"/>
    </source>
</evidence>
<dbReference type="AlphaFoldDB" id="A0ABC9PXX2"/>
<dbReference type="GO" id="GO:0005886">
    <property type="term" value="C:plasma membrane"/>
    <property type="evidence" value="ECO:0007669"/>
    <property type="project" value="UniProtKB-SubCell"/>
</dbReference>
<sequence>MNFGLCCSILLQKDGVIMAKKVFIMDSVKTIIGTLLIALGLQFLAYPIINQRVGNEAFGSILTIYTIITITSVVLGNTLNNIRLINMNLYKSNHYYWKFASILLISILIESIALIIVFLYFFNLNIIDIIFLILLNILMCLRIYLNVFFRMTLKYNQILYIALIQFLGLLIGLFLYYLTQNWIVCFITSELFATIYTLVKLRGLTIGEYQSEDNNVVKDYVMLLSTNSLNNLNLYLDRLILLPIIGGTAVTISFLSTFIGKMLATFLYPINNVVLSYISVNESDNIKKQYLKTNLFAIAALCLVMIICYPITIIIVSLLYNIDSSLYSKFIILGNIGVLFNAVSIMIQTLNTKHASITLQANYMTLHTITFIFITILMTMAFGLNGFFWTTLFSNIIKYVILNIIGLKSKFIDKKDVD</sequence>
<evidence type="ECO:0000256" key="6">
    <source>
        <dbReference type="SAM" id="Phobius"/>
    </source>
</evidence>
<dbReference type="PANTHER" id="PTHR30250">
    <property type="entry name" value="PST FAMILY PREDICTED COLANIC ACID TRANSPORTER"/>
    <property type="match status" value="1"/>
</dbReference>
<comment type="subcellular location">
    <subcellularLocation>
        <location evidence="1">Cell membrane</location>
        <topology evidence="1">Multi-pass membrane protein</topology>
    </subcellularLocation>
</comment>
<evidence type="ECO:0000313" key="7">
    <source>
        <dbReference type="EMBL" id="EIA13414.1"/>
    </source>
</evidence>
<keyword evidence="3 6" id="KW-0812">Transmembrane</keyword>
<feature type="transmembrane region" description="Helical" evidence="6">
    <location>
        <begin position="29"/>
        <end position="49"/>
    </location>
</feature>
<feature type="transmembrane region" description="Helical" evidence="6">
    <location>
        <begin position="239"/>
        <end position="259"/>
    </location>
</feature>
<name>A0ABC9PXX2_STAA5</name>
<feature type="transmembrane region" description="Helical" evidence="6">
    <location>
        <begin position="61"/>
        <end position="79"/>
    </location>
</feature>
<comment type="caution">
    <text evidence="7">The sequence shown here is derived from an EMBL/GenBank/DDBJ whole genome shotgun (WGS) entry which is preliminary data.</text>
</comment>
<feature type="transmembrane region" description="Helical" evidence="6">
    <location>
        <begin position="157"/>
        <end position="177"/>
    </location>
</feature>
<gene>
    <name evidence="7" type="ORF">ST398NM02_0173</name>
</gene>
<evidence type="ECO:0000256" key="3">
    <source>
        <dbReference type="ARBA" id="ARBA00022692"/>
    </source>
</evidence>
<keyword evidence="5 6" id="KW-0472">Membrane</keyword>
<feature type="transmembrane region" description="Helical" evidence="6">
    <location>
        <begin position="326"/>
        <end position="347"/>
    </location>
</feature>
<evidence type="ECO:0000313" key="8">
    <source>
        <dbReference type="Proteomes" id="UP000003093"/>
    </source>
</evidence>
<evidence type="ECO:0000256" key="4">
    <source>
        <dbReference type="ARBA" id="ARBA00022989"/>
    </source>
</evidence>
<dbReference type="InterPro" id="IPR050833">
    <property type="entry name" value="Poly_Biosynth_Transport"/>
</dbReference>
<dbReference type="PANTHER" id="PTHR30250:SF11">
    <property type="entry name" value="O-ANTIGEN TRANSPORTER-RELATED"/>
    <property type="match status" value="1"/>
</dbReference>
<protein>
    <submittedName>
        <fullName evidence="7">Capsular polysaccharide synthesis protein Cap5K</fullName>
    </submittedName>
</protein>
<organism evidence="7 8">
    <name type="scientific">Staphylococcus aureus subsp. aureus DR10</name>
    <dbReference type="NCBI Taxonomy" id="1155079"/>
    <lineage>
        <taxon>Bacteria</taxon>
        <taxon>Bacillati</taxon>
        <taxon>Bacillota</taxon>
        <taxon>Bacilli</taxon>
        <taxon>Bacillales</taxon>
        <taxon>Staphylococcaceae</taxon>
        <taxon>Staphylococcus</taxon>
    </lineage>
</organism>
<keyword evidence="4 6" id="KW-1133">Transmembrane helix</keyword>
<accession>A0ABC9PXX2</accession>
<feature type="transmembrane region" description="Helical" evidence="6">
    <location>
        <begin position="129"/>
        <end position="145"/>
    </location>
</feature>